<dbReference type="STRING" id="1216970.GCA_001570985_01018"/>
<feature type="transmembrane region" description="Helical" evidence="8">
    <location>
        <begin position="26"/>
        <end position="45"/>
    </location>
</feature>
<keyword evidence="3" id="KW-0813">Transport</keyword>
<dbReference type="PANTHER" id="PTHR30472">
    <property type="entry name" value="FERRIC ENTEROBACTIN TRANSPORT SYSTEM PERMEASE PROTEIN"/>
    <property type="match status" value="1"/>
</dbReference>
<dbReference type="AlphaFoldDB" id="A0A4P6MPP5"/>
<dbReference type="PANTHER" id="PTHR30472:SF24">
    <property type="entry name" value="FERRIC ENTEROBACTIN TRANSPORT SYSTEM PERMEASE PROTEIN FEPG"/>
    <property type="match status" value="1"/>
</dbReference>
<dbReference type="EMBL" id="CP036164">
    <property type="protein sequence ID" value="QBF45531.1"/>
    <property type="molecule type" value="Genomic_DNA"/>
</dbReference>
<evidence type="ECO:0000256" key="3">
    <source>
        <dbReference type="ARBA" id="ARBA00022448"/>
    </source>
</evidence>
<dbReference type="RefSeq" id="WP_130628768.1">
    <property type="nucleotide sequence ID" value="NZ_CP036164.1"/>
</dbReference>
<feature type="transmembrane region" description="Helical" evidence="8">
    <location>
        <begin position="168"/>
        <end position="188"/>
    </location>
</feature>
<gene>
    <name evidence="9" type="ORF">EXU32_04185</name>
</gene>
<dbReference type="OrthoDB" id="4455417at2"/>
<comment type="subcellular location">
    <subcellularLocation>
        <location evidence="1">Cell membrane</location>
        <topology evidence="1">Multi-pass membrane protein</topology>
    </subcellularLocation>
</comment>
<feature type="transmembrane region" description="Helical" evidence="8">
    <location>
        <begin position="325"/>
        <end position="346"/>
    </location>
</feature>
<dbReference type="InterPro" id="IPR000522">
    <property type="entry name" value="ABC_transptr_permease_BtuC"/>
</dbReference>
<evidence type="ECO:0000313" key="9">
    <source>
        <dbReference type="EMBL" id="QBF45531.1"/>
    </source>
</evidence>
<keyword evidence="4" id="KW-1003">Cell membrane</keyword>
<dbReference type="InterPro" id="IPR037294">
    <property type="entry name" value="ABC_BtuC-like"/>
</dbReference>
<accession>A0A4P6MPP5</accession>
<feature type="transmembrane region" description="Helical" evidence="8">
    <location>
        <begin position="115"/>
        <end position="132"/>
    </location>
</feature>
<dbReference type="GO" id="GO:0033214">
    <property type="term" value="P:siderophore-iron import into cell"/>
    <property type="evidence" value="ECO:0007669"/>
    <property type="project" value="TreeGrafter"/>
</dbReference>
<keyword evidence="10" id="KW-1185">Reference proteome</keyword>
<evidence type="ECO:0000256" key="8">
    <source>
        <dbReference type="SAM" id="Phobius"/>
    </source>
</evidence>
<dbReference type="CDD" id="cd06550">
    <property type="entry name" value="TM_ABC_iron-siderophores_like"/>
    <property type="match status" value="1"/>
</dbReference>
<protein>
    <submittedName>
        <fullName evidence="9">Ferrichrome ABC transporter permease</fullName>
    </submittedName>
</protein>
<keyword evidence="7 8" id="KW-0472">Membrane</keyword>
<dbReference type="KEGG" id="jli:EXU32_04185"/>
<evidence type="ECO:0000256" key="7">
    <source>
        <dbReference type="ARBA" id="ARBA00023136"/>
    </source>
</evidence>
<reference evidence="9 10" key="1">
    <citation type="submission" date="2019-02" db="EMBL/GenBank/DDBJ databases">
        <title>Genomic data mining of an Antarctic deep-sea actinobacterium, Janibacterlimosus P3-3-X1.</title>
        <authorList>
            <person name="Liao L."/>
            <person name="Chen B."/>
        </authorList>
    </citation>
    <scope>NUCLEOTIDE SEQUENCE [LARGE SCALE GENOMIC DNA]</scope>
    <source>
        <strain evidence="9 10">P3-3-X1</strain>
    </source>
</reference>
<name>A0A4P6MPP5_9MICO</name>
<feature type="transmembrane region" description="Helical" evidence="8">
    <location>
        <begin position="294"/>
        <end position="313"/>
    </location>
</feature>
<feature type="transmembrane region" description="Helical" evidence="8">
    <location>
        <begin position="215"/>
        <end position="238"/>
    </location>
</feature>
<feature type="transmembrane region" description="Helical" evidence="8">
    <location>
        <begin position="139"/>
        <end position="162"/>
    </location>
</feature>
<evidence type="ECO:0000256" key="5">
    <source>
        <dbReference type="ARBA" id="ARBA00022692"/>
    </source>
</evidence>
<dbReference type="Pfam" id="PF01032">
    <property type="entry name" value="FecCD"/>
    <property type="match status" value="1"/>
</dbReference>
<proteinExistence type="inferred from homology"/>
<sequence>MSTTWTTSEPVIGLGRHVQLPMRRRVALLGVILVALLVGATLATLSMGRLGIPILELPAGIADVLGGDAQGKANFVLGNLRGPRLVVALGAGAALGASGALFQSVTRNPLGSPDVIGVSAGAGAGAAFVGLLMPSATSIVLGSVAGAALAVGLVAVSTGTGLSNPMRMILAGIGVSAMAYAFTQYVVYVMARDKASVLAAYINGSLNARGWDQAATIWIILAVTAVPLALLSVPLGMTEMGDEVAAALGVESGAVRRWAVLLSVLLAGGAVAVAGPISFVALTAPHITRRLARSARPLLGLSAVMGALLLVLADLATQQVPLFDGLPVGILTLAIGGVYLGVLLVGEWKKAT</sequence>
<keyword evidence="5 8" id="KW-0812">Transmembrane</keyword>
<evidence type="ECO:0000256" key="2">
    <source>
        <dbReference type="ARBA" id="ARBA00007935"/>
    </source>
</evidence>
<feature type="transmembrane region" description="Helical" evidence="8">
    <location>
        <begin position="258"/>
        <end position="282"/>
    </location>
</feature>
<dbReference type="Gene3D" id="1.10.3470.10">
    <property type="entry name" value="ABC transporter involved in vitamin B12 uptake, BtuC"/>
    <property type="match status" value="1"/>
</dbReference>
<dbReference type="GO" id="GO:0022857">
    <property type="term" value="F:transmembrane transporter activity"/>
    <property type="evidence" value="ECO:0007669"/>
    <property type="project" value="InterPro"/>
</dbReference>
<dbReference type="GO" id="GO:0005886">
    <property type="term" value="C:plasma membrane"/>
    <property type="evidence" value="ECO:0007669"/>
    <property type="project" value="UniProtKB-SubCell"/>
</dbReference>
<evidence type="ECO:0000313" key="10">
    <source>
        <dbReference type="Proteomes" id="UP000290408"/>
    </source>
</evidence>
<dbReference type="Proteomes" id="UP000290408">
    <property type="component" value="Chromosome"/>
</dbReference>
<keyword evidence="6 8" id="KW-1133">Transmembrane helix</keyword>
<organism evidence="9 10">
    <name type="scientific">Janibacter limosus</name>
    <dbReference type="NCBI Taxonomy" id="53458"/>
    <lineage>
        <taxon>Bacteria</taxon>
        <taxon>Bacillati</taxon>
        <taxon>Actinomycetota</taxon>
        <taxon>Actinomycetes</taxon>
        <taxon>Micrococcales</taxon>
        <taxon>Intrasporangiaceae</taxon>
        <taxon>Janibacter</taxon>
    </lineage>
</organism>
<evidence type="ECO:0000256" key="6">
    <source>
        <dbReference type="ARBA" id="ARBA00022989"/>
    </source>
</evidence>
<comment type="similarity">
    <text evidence="2">Belongs to the binding-protein-dependent transport system permease family. FecCD subfamily.</text>
</comment>
<dbReference type="SUPFAM" id="SSF81345">
    <property type="entry name" value="ABC transporter involved in vitamin B12 uptake, BtuC"/>
    <property type="match status" value="1"/>
</dbReference>
<evidence type="ECO:0000256" key="1">
    <source>
        <dbReference type="ARBA" id="ARBA00004651"/>
    </source>
</evidence>
<evidence type="ECO:0000256" key="4">
    <source>
        <dbReference type="ARBA" id="ARBA00022475"/>
    </source>
</evidence>